<keyword evidence="1" id="KW-0472">Membrane</keyword>
<dbReference type="AlphaFoldDB" id="A0AAV1P8K2"/>
<name>A0AAV1P8K2_SCOSC</name>
<keyword evidence="1" id="KW-1133">Transmembrane helix</keyword>
<accession>A0AAV1P8K2</accession>
<dbReference type="EMBL" id="CAWUFR010000113">
    <property type="protein sequence ID" value="CAK6968067.1"/>
    <property type="molecule type" value="Genomic_DNA"/>
</dbReference>
<feature type="transmembrane region" description="Helical" evidence="1">
    <location>
        <begin position="134"/>
        <end position="157"/>
    </location>
</feature>
<evidence type="ECO:0000256" key="1">
    <source>
        <dbReference type="SAM" id="Phobius"/>
    </source>
</evidence>
<keyword evidence="4" id="KW-1185">Reference proteome</keyword>
<sequence length="181" mass="19956">MKSTGMRSVVVRFIVIPYVCLQLCSAQDLTCNVTQVGGLTVYNITDGSHVSADCHYSWTNSNDVLAHPKDENGLVVRNEVSTLVTSECFNEIFNTQTCKPEETELTAGCIVNCSKIKVNEDKVKLEKQAMSPSMTAAVVIVPLLLVLVGIVLVLLIWHYREQIKGWCYSGSYSTTSSEEDV</sequence>
<evidence type="ECO:0000256" key="2">
    <source>
        <dbReference type="SAM" id="SignalP"/>
    </source>
</evidence>
<proteinExistence type="predicted"/>
<evidence type="ECO:0000313" key="3">
    <source>
        <dbReference type="EMBL" id="CAK6968067.1"/>
    </source>
</evidence>
<comment type="caution">
    <text evidence="3">The sequence shown here is derived from an EMBL/GenBank/DDBJ whole genome shotgun (WGS) entry which is preliminary data.</text>
</comment>
<organism evidence="3 4">
    <name type="scientific">Scomber scombrus</name>
    <name type="common">Atlantic mackerel</name>
    <name type="synonym">Scomber vernalis</name>
    <dbReference type="NCBI Taxonomy" id="13677"/>
    <lineage>
        <taxon>Eukaryota</taxon>
        <taxon>Metazoa</taxon>
        <taxon>Chordata</taxon>
        <taxon>Craniata</taxon>
        <taxon>Vertebrata</taxon>
        <taxon>Euteleostomi</taxon>
        <taxon>Actinopterygii</taxon>
        <taxon>Neopterygii</taxon>
        <taxon>Teleostei</taxon>
        <taxon>Neoteleostei</taxon>
        <taxon>Acanthomorphata</taxon>
        <taxon>Pelagiaria</taxon>
        <taxon>Scombriformes</taxon>
        <taxon>Scombridae</taxon>
        <taxon>Scomber</taxon>
    </lineage>
</organism>
<feature type="signal peptide" evidence="2">
    <location>
        <begin position="1"/>
        <end position="26"/>
    </location>
</feature>
<keyword evidence="2" id="KW-0732">Signal</keyword>
<feature type="chain" id="PRO_5043326289" evidence="2">
    <location>
        <begin position="27"/>
        <end position="181"/>
    </location>
</feature>
<evidence type="ECO:0000313" key="4">
    <source>
        <dbReference type="Proteomes" id="UP001314229"/>
    </source>
</evidence>
<gene>
    <name evidence="3" type="ORF">FSCOSCO3_A034902</name>
</gene>
<dbReference type="Proteomes" id="UP001314229">
    <property type="component" value="Unassembled WGS sequence"/>
</dbReference>
<keyword evidence="1" id="KW-0812">Transmembrane</keyword>
<reference evidence="3 4" key="1">
    <citation type="submission" date="2024-01" db="EMBL/GenBank/DDBJ databases">
        <authorList>
            <person name="Alioto T."/>
            <person name="Alioto T."/>
            <person name="Gomez Garrido J."/>
        </authorList>
    </citation>
    <scope>NUCLEOTIDE SEQUENCE [LARGE SCALE GENOMIC DNA]</scope>
</reference>
<protein>
    <submittedName>
        <fullName evidence="3">Uncharacterized protein</fullName>
    </submittedName>
</protein>